<sequence length="414" mass="49523">MEKNDIIENTGHDAKGAKGFDYQFLYFINRLLKMVDKGDVVFYEKYDDVSMSSEEGLVYFQLKHTIGGRNQKTDNLCLRDYDLWKTLAVWIDITNKQDKDKRIDFLESNSFVLVTNKNPANNPFWMELQKYQNDEISFDDLKKFYTKVYEETRESKRKDVNAQKGKTTKGYMKCLLDFDYADQLLKSMSICFEPDLKREILESLELNKNIPLKNVEEAYQELLGMIRDKYYSDQKNSYTREEFSKAFDRICQKYRERKFTFKRNTMTKLPPHLEDQVFIKQLMDVEDLSLEDDPLIVEYTMEKFDYINSIRVATKNDDVSEEEVECVRADAVRYWRQKYHHYIGRINPDDNDKIIERASDLLNDIRDKNIYIVEKEIESYFSNGCFYYLSDKDSEHEPQIGWRPGWEEKYKNNG</sequence>
<accession>A0AAP3F5S9</accession>
<comment type="caution">
    <text evidence="1">The sequence shown here is derived from an EMBL/GenBank/DDBJ whole genome shotgun (WGS) entry which is preliminary data.</text>
</comment>
<dbReference type="Proteomes" id="UP001209344">
    <property type="component" value="Unassembled WGS sequence"/>
</dbReference>
<dbReference type="RefSeq" id="WP_264965884.1">
    <property type="nucleotide sequence ID" value="NZ_JAPDVK010000002.1"/>
</dbReference>
<protein>
    <submittedName>
        <fullName evidence="1">DUF4297 domain-containing protein</fullName>
    </submittedName>
</protein>
<proteinExistence type="predicted"/>
<dbReference type="EMBL" id="JAPDVK010000002">
    <property type="protein sequence ID" value="MCW4128005.1"/>
    <property type="molecule type" value="Genomic_DNA"/>
</dbReference>
<organism evidence="1 2">
    <name type="scientific">Segatella copri</name>
    <dbReference type="NCBI Taxonomy" id="165179"/>
    <lineage>
        <taxon>Bacteria</taxon>
        <taxon>Pseudomonadati</taxon>
        <taxon>Bacteroidota</taxon>
        <taxon>Bacteroidia</taxon>
        <taxon>Bacteroidales</taxon>
        <taxon>Prevotellaceae</taxon>
        <taxon>Segatella</taxon>
    </lineage>
</organism>
<gene>
    <name evidence="1" type="ORF">ONT16_07015</name>
</gene>
<evidence type="ECO:0000313" key="2">
    <source>
        <dbReference type="Proteomes" id="UP001209344"/>
    </source>
</evidence>
<name>A0AAP3F5S9_9BACT</name>
<evidence type="ECO:0000313" key="1">
    <source>
        <dbReference type="EMBL" id="MCW4128005.1"/>
    </source>
</evidence>
<dbReference type="AlphaFoldDB" id="A0AAP3F5S9"/>
<reference evidence="1" key="1">
    <citation type="submission" date="2022-11" db="EMBL/GenBank/DDBJ databases">
        <title>Genomic repertoires linked with pathogenic potency of arthritogenic Prevotella copri isolated from the gut of rheumatoid arthritis patients.</title>
        <authorList>
            <person name="Nii T."/>
            <person name="Maeda Y."/>
            <person name="Motooka D."/>
            <person name="Naito M."/>
            <person name="Matsumoto Y."/>
            <person name="Ogawa T."/>
            <person name="Oguro-Igashira E."/>
            <person name="Kishikawa T."/>
            <person name="Yamashita M."/>
            <person name="Koizumi S."/>
            <person name="Kurakawa T."/>
            <person name="Okumura R."/>
            <person name="Kayama H."/>
            <person name="Murakami M."/>
            <person name="Sakaguchi T."/>
            <person name="Das B."/>
            <person name="Nakamura S."/>
            <person name="Okada Y."/>
            <person name="Kumanogoh A."/>
            <person name="Takeda K."/>
        </authorList>
    </citation>
    <scope>NUCLEOTIDE SEQUENCE</scope>
    <source>
        <strain evidence="1">F3-75</strain>
    </source>
</reference>